<dbReference type="EMBL" id="FMJE01000004">
    <property type="protein sequence ID" value="SCM81981.1"/>
    <property type="molecule type" value="Genomic_DNA"/>
</dbReference>
<keyword evidence="1" id="KW-0812">Transmembrane</keyword>
<dbReference type="Pfam" id="PF11335">
    <property type="entry name" value="DUF3137"/>
    <property type="match status" value="1"/>
</dbReference>
<feature type="transmembrane region" description="Helical" evidence="1">
    <location>
        <begin position="148"/>
        <end position="165"/>
    </location>
</feature>
<protein>
    <recommendedName>
        <fullName evidence="3">DUF3137 domain-containing protein</fullName>
    </recommendedName>
</protein>
<accession>A0A212LWU4</accession>
<feature type="transmembrane region" description="Helical" evidence="1">
    <location>
        <begin position="119"/>
        <end position="136"/>
    </location>
</feature>
<reference evidence="2" key="1">
    <citation type="submission" date="2016-08" db="EMBL/GenBank/DDBJ databases">
        <authorList>
            <person name="Seilhamer J.J."/>
        </authorList>
    </citation>
    <scope>NUCLEOTIDE SEQUENCE</scope>
    <source>
        <strain evidence="2">86</strain>
    </source>
</reference>
<dbReference type="RefSeq" id="WP_075752508.1">
    <property type="nucleotide sequence ID" value="NZ_LT608335.1"/>
</dbReference>
<gene>
    <name evidence="2" type="ORF">KL86SPO_40466</name>
</gene>
<feature type="transmembrane region" description="Helical" evidence="1">
    <location>
        <begin position="51"/>
        <end position="84"/>
    </location>
</feature>
<dbReference type="AlphaFoldDB" id="A0A212LWU4"/>
<evidence type="ECO:0008006" key="3">
    <source>
        <dbReference type="Google" id="ProtNLM"/>
    </source>
</evidence>
<organism evidence="2">
    <name type="scientific">uncultured Sporomusa sp</name>
    <dbReference type="NCBI Taxonomy" id="307249"/>
    <lineage>
        <taxon>Bacteria</taxon>
        <taxon>Bacillati</taxon>
        <taxon>Bacillota</taxon>
        <taxon>Negativicutes</taxon>
        <taxon>Selenomonadales</taxon>
        <taxon>Sporomusaceae</taxon>
        <taxon>Sporomusa</taxon>
        <taxon>environmental samples</taxon>
    </lineage>
</organism>
<sequence>MNWIKKILGFNSPHSWVKWLRMAFAAVALIIATAFWGNFASMVMEDGIIGLIFALILFIVAFGPILAIMLGVASLIGLLVGGMLSSVKQRQSFRETIATGSPQLLELEKLRLKSQALDLLFPITAIILFSLGFVFLEDLYGDFGEAGFYGFMLLAGLVLLGFWLAKTSVKLRYKRMFKELIVTGELESVLDNLDFQPEAKLDEALVKAAALFPHYDIYYGNDYLAADYHGRHFIQSDIHLQEEREETYRDDDGELQTRTVYVSVFRGRLVIFDYDAISNEPVTVYDRHGGRMKSTEAIQTELDAFNRRFYVSAPSPTAALRILTPPVLESILLASDKLGCPLYLSFREDKLYVALNCGDAFEAAGGDATLSEQRRRVTGDIKAMLDFVDTIYLKTQPHVSKKDEEDGQ</sequence>
<evidence type="ECO:0000256" key="1">
    <source>
        <dbReference type="SAM" id="Phobius"/>
    </source>
</evidence>
<keyword evidence="1" id="KW-0472">Membrane</keyword>
<proteinExistence type="predicted"/>
<keyword evidence="1" id="KW-1133">Transmembrane helix</keyword>
<name>A0A212LWU4_9FIRM</name>
<evidence type="ECO:0000313" key="2">
    <source>
        <dbReference type="EMBL" id="SCM81981.1"/>
    </source>
</evidence>
<dbReference type="InterPro" id="IPR021484">
    <property type="entry name" value="DUF3137"/>
</dbReference>
<feature type="transmembrane region" description="Helical" evidence="1">
    <location>
        <begin position="20"/>
        <end position="39"/>
    </location>
</feature>